<keyword evidence="1" id="KW-0732">Signal</keyword>
<reference evidence="2 3" key="1">
    <citation type="submission" date="2020-12" db="EMBL/GenBank/DDBJ databases">
        <title>Whole genome sequences of gut porcine anaerobes.</title>
        <authorList>
            <person name="Kubasova T."/>
            <person name="Jahodarova E."/>
            <person name="Rychlik I."/>
        </authorList>
    </citation>
    <scope>NUCLEOTIDE SEQUENCE [LARGE SCALE GENOMIC DNA]</scope>
    <source>
        <strain evidence="2 3">An925</strain>
    </source>
</reference>
<evidence type="ECO:0000313" key="3">
    <source>
        <dbReference type="Proteomes" id="UP001200470"/>
    </source>
</evidence>
<feature type="chain" id="PRO_5045523879" evidence="1">
    <location>
        <begin position="20"/>
        <end position="387"/>
    </location>
</feature>
<comment type="caution">
    <text evidence="2">The sequence shown here is derived from an EMBL/GenBank/DDBJ whole genome shotgun (WGS) entry which is preliminary data.</text>
</comment>
<keyword evidence="3" id="KW-1185">Reference proteome</keyword>
<accession>A0ABS9CFF8</accession>
<protein>
    <submittedName>
        <fullName evidence="2">Uncharacterized protein</fullName>
    </submittedName>
</protein>
<feature type="signal peptide" evidence="1">
    <location>
        <begin position="1"/>
        <end position="19"/>
    </location>
</feature>
<organism evidence="2 3">
    <name type="scientific">Xylanibacter brevis</name>
    <dbReference type="NCBI Taxonomy" id="83231"/>
    <lineage>
        <taxon>Bacteria</taxon>
        <taxon>Pseudomonadati</taxon>
        <taxon>Bacteroidota</taxon>
        <taxon>Bacteroidia</taxon>
        <taxon>Bacteroidales</taxon>
        <taxon>Prevotellaceae</taxon>
        <taxon>Xylanibacter</taxon>
    </lineage>
</organism>
<sequence>MKKLITMGILALMTTTVMAQGSDSYIVKTKGVKKVETPKTDAKQVAGSTTQEADKPQDFVGRNFPRYGLCDWQDGMRFMVLPEKYDMLVNTFRDESNNKEVSNGYFRRKVMVYRGHAVGSNGRARLNFTCQDDNKQYYFELPNGNYEDYCYNKIGVPTLAYLGDVDIARSLLVGKTLVTTTTDYYVDTDYESDAADLVKVEKGQKVKVVAVGVGTRSFPVKIIVEGKDGSEFFQNVAMSKTNCGMRDDEFIVDNAKHLFYGSFTFEEEDERQQSASLGDYAQYMNKTVHLKYPTTMKVIRNGAGSRVVTMAKETTFRIDGMRPVRNSRYVTLTLSETVTGRLYTKNVTFKNENVTGDIDGQKEDYFGYLFSEGSGKTPVKTHTRRRR</sequence>
<evidence type="ECO:0000313" key="2">
    <source>
        <dbReference type="EMBL" id="MCF2563320.1"/>
    </source>
</evidence>
<gene>
    <name evidence="2" type="ORF">I6E12_04240</name>
</gene>
<evidence type="ECO:0000256" key="1">
    <source>
        <dbReference type="SAM" id="SignalP"/>
    </source>
</evidence>
<proteinExistence type="predicted"/>
<dbReference type="EMBL" id="JADYTN010000007">
    <property type="protein sequence ID" value="MCF2563320.1"/>
    <property type="molecule type" value="Genomic_DNA"/>
</dbReference>
<name>A0ABS9CFF8_9BACT</name>
<dbReference type="RefSeq" id="WP_094390844.1">
    <property type="nucleotide sequence ID" value="NZ_JADYTN010000007.1"/>
</dbReference>
<dbReference type="Proteomes" id="UP001200470">
    <property type="component" value="Unassembled WGS sequence"/>
</dbReference>